<dbReference type="PANTHER" id="PTHR35006">
    <property type="entry name" value="GLYOXALASE FAMILY PROTEIN (AFU_ORTHOLOGUE AFUA_5G14830)"/>
    <property type="match status" value="1"/>
</dbReference>
<evidence type="ECO:0000259" key="1">
    <source>
        <dbReference type="PROSITE" id="PS51819"/>
    </source>
</evidence>
<dbReference type="EMBL" id="MEWW01000005">
    <property type="protein sequence ID" value="OGC85052.1"/>
    <property type="molecule type" value="Genomic_DNA"/>
</dbReference>
<gene>
    <name evidence="2" type="ORF">A3F55_02180</name>
</gene>
<dbReference type="AlphaFoldDB" id="A0A1F4XTL2"/>
<evidence type="ECO:0000313" key="2">
    <source>
        <dbReference type="EMBL" id="OGC85052.1"/>
    </source>
</evidence>
<protein>
    <recommendedName>
        <fullName evidence="1">VOC domain-containing protein</fullName>
    </recommendedName>
</protein>
<dbReference type="InterPro" id="IPR029068">
    <property type="entry name" value="Glyas_Bleomycin-R_OHBP_Dase"/>
</dbReference>
<evidence type="ECO:0000313" key="3">
    <source>
        <dbReference type="Proteomes" id="UP000178091"/>
    </source>
</evidence>
<dbReference type="InterPro" id="IPR037523">
    <property type="entry name" value="VOC_core"/>
</dbReference>
<comment type="caution">
    <text evidence="2">The sequence shown here is derived from an EMBL/GenBank/DDBJ whole genome shotgun (WGS) entry which is preliminary data.</text>
</comment>
<dbReference type="Proteomes" id="UP000178091">
    <property type="component" value="Unassembled WGS sequence"/>
</dbReference>
<dbReference type="InterPro" id="IPR004360">
    <property type="entry name" value="Glyas_Fos-R_dOase_dom"/>
</dbReference>
<dbReference type="Pfam" id="PF00903">
    <property type="entry name" value="Glyoxalase"/>
    <property type="match status" value="1"/>
</dbReference>
<dbReference type="SUPFAM" id="SSF54593">
    <property type="entry name" value="Glyoxalase/Bleomycin resistance protein/Dihydroxybiphenyl dioxygenase"/>
    <property type="match status" value="1"/>
</dbReference>
<feature type="domain" description="VOC" evidence="1">
    <location>
        <begin position="2"/>
        <end position="120"/>
    </location>
</feature>
<dbReference type="PANTHER" id="PTHR35006:SF2">
    <property type="entry name" value="GLYOXALASE FAMILY PROTEIN (AFU_ORTHOLOGUE AFUA_5G14830)"/>
    <property type="match status" value="1"/>
</dbReference>
<organism evidence="2 3">
    <name type="scientific">Candidatus Adlerbacteria bacterium RIFCSPHIGHO2_12_FULL_53_18</name>
    <dbReference type="NCBI Taxonomy" id="1797242"/>
    <lineage>
        <taxon>Bacteria</taxon>
        <taxon>Candidatus Adleribacteriota</taxon>
    </lineage>
</organism>
<dbReference type="CDD" id="cd07262">
    <property type="entry name" value="VOC_like"/>
    <property type="match status" value="1"/>
</dbReference>
<sequence length="121" mass="13399">MKFGHIGFAVKDFQKSKEFYVKALAPVGLTQHREKENSAHFGAGDGRTMFYIHTRSAPPGPIHLAFEADTREQVDEFYKVALAAGGKDNGAPGVREHYSPTYYAVFVIDPNGHNIEAVCRT</sequence>
<dbReference type="Gene3D" id="3.10.180.10">
    <property type="entry name" value="2,3-Dihydroxybiphenyl 1,2-Dioxygenase, domain 1"/>
    <property type="match status" value="1"/>
</dbReference>
<dbReference type="PROSITE" id="PS51819">
    <property type="entry name" value="VOC"/>
    <property type="match status" value="1"/>
</dbReference>
<reference evidence="2 3" key="1">
    <citation type="journal article" date="2016" name="Nat. Commun.">
        <title>Thousands of microbial genomes shed light on interconnected biogeochemical processes in an aquifer system.</title>
        <authorList>
            <person name="Anantharaman K."/>
            <person name="Brown C.T."/>
            <person name="Hug L.A."/>
            <person name="Sharon I."/>
            <person name="Castelle C.J."/>
            <person name="Probst A.J."/>
            <person name="Thomas B.C."/>
            <person name="Singh A."/>
            <person name="Wilkins M.J."/>
            <person name="Karaoz U."/>
            <person name="Brodie E.L."/>
            <person name="Williams K.H."/>
            <person name="Hubbard S.S."/>
            <person name="Banfield J.F."/>
        </authorList>
    </citation>
    <scope>NUCLEOTIDE SEQUENCE [LARGE SCALE GENOMIC DNA]</scope>
</reference>
<name>A0A1F4XTL2_9BACT</name>
<accession>A0A1F4XTL2</accession>
<proteinExistence type="predicted"/>